<evidence type="ECO:0000313" key="4">
    <source>
        <dbReference type="Proteomes" id="UP000470082"/>
    </source>
</evidence>
<protein>
    <submittedName>
        <fullName evidence="3">Phosphatidic acid phosphatase</fullName>
    </submittedName>
</protein>
<keyword evidence="1" id="KW-1133">Transmembrane helix</keyword>
<accession>A0A7X2T4C1</accession>
<feature type="transmembrane region" description="Helical" evidence="1">
    <location>
        <begin position="143"/>
        <end position="160"/>
    </location>
</feature>
<dbReference type="InterPro" id="IPR026841">
    <property type="entry name" value="Aur1/Ipt1"/>
</dbReference>
<reference evidence="3 4" key="1">
    <citation type="submission" date="2019-08" db="EMBL/GenBank/DDBJ databases">
        <title>In-depth cultivation of the pig gut microbiome towards novel bacterial diversity and tailored functional studies.</title>
        <authorList>
            <person name="Wylensek D."/>
            <person name="Hitch T.C.A."/>
            <person name="Clavel T."/>
        </authorList>
    </citation>
    <scope>NUCLEOTIDE SEQUENCE [LARGE SCALE GENOMIC DNA]</scope>
    <source>
        <strain evidence="3 4">LKV-178-WT-2G</strain>
    </source>
</reference>
<proteinExistence type="predicted"/>
<feature type="transmembrane region" description="Helical" evidence="1">
    <location>
        <begin position="60"/>
        <end position="82"/>
    </location>
</feature>
<evidence type="ECO:0000256" key="1">
    <source>
        <dbReference type="SAM" id="Phobius"/>
    </source>
</evidence>
<keyword evidence="1" id="KW-0812">Transmembrane</keyword>
<dbReference type="EMBL" id="VUMM01000010">
    <property type="protein sequence ID" value="MSS01656.1"/>
    <property type="molecule type" value="Genomic_DNA"/>
</dbReference>
<feature type="transmembrane region" description="Helical" evidence="1">
    <location>
        <begin position="172"/>
        <end position="188"/>
    </location>
</feature>
<dbReference type="Pfam" id="PF14378">
    <property type="entry name" value="PAP2_3"/>
    <property type="match status" value="1"/>
</dbReference>
<sequence length="227" mass="27105">MNRKFGYKWENGLEVLKKYKYSLCVLILAFLFNEFVYYLARYINLNRMHYNLTLSLDNEIPVMPWTTILYFGCFLFWTINYFICSRQSRKNSDIFFCSDFLSKIICFFLFIILPSTNIRPLIQPGTIWNQILLFLYKIDMPDNLFPSIHCLVSWLCWIGLRNQKQIKTGYKIFSFLMAIAICICTLTTKQHVIVDVIAAVGLAEVSYLISKKCYRYYSKFIHYFFHI</sequence>
<gene>
    <name evidence="3" type="ORF">FYJ50_06030</name>
</gene>
<comment type="caution">
    <text evidence="3">The sequence shown here is derived from an EMBL/GenBank/DDBJ whole genome shotgun (WGS) entry which is preliminary data.</text>
</comment>
<dbReference type="Proteomes" id="UP000470082">
    <property type="component" value="Unassembled WGS sequence"/>
</dbReference>
<organism evidence="3 4">
    <name type="scientific">Floccifex porci</name>
    <dbReference type="NCBI Taxonomy" id="2606629"/>
    <lineage>
        <taxon>Bacteria</taxon>
        <taxon>Bacillati</taxon>
        <taxon>Bacillota</taxon>
        <taxon>Erysipelotrichia</taxon>
        <taxon>Erysipelotrichales</taxon>
        <taxon>Erysipelotrichaceae</taxon>
        <taxon>Floccifex</taxon>
    </lineage>
</organism>
<name>A0A7X2T4C1_9FIRM</name>
<feature type="transmembrane region" description="Helical" evidence="1">
    <location>
        <begin position="94"/>
        <end position="113"/>
    </location>
</feature>
<evidence type="ECO:0000313" key="3">
    <source>
        <dbReference type="EMBL" id="MSS01656.1"/>
    </source>
</evidence>
<feature type="transmembrane region" description="Helical" evidence="1">
    <location>
        <begin position="21"/>
        <end position="40"/>
    </location>
</feature>
<feature type="domain" description="Inositolphosphotransferase Aur1/Ipt1" evidence="2">
    <location>
        <begin position="145"/>
        <end position="208"/>
    </location>
</feature>
<dbReference type="AlphaFoldDB" id="A0A7X2T4C1"/>
<keyword evidence="4" id="KW-1185">Reference proteome</keyword>
<dbReference type="GO" id="GO:0016020">
    <property type="term" value="C:membrane"/>
    <property type="evidence" value="ECO:0007669"/>
    <property type="project" value="UniProtKB-SubCell"/>
</dbReference>
<keyword evidence="1" id="KW-0472">Membrane</keyword>
<evidence type="ECO:0000259" key="2">
    <source>
        <dbReference type="Pfam" id="PF14378"/>
    </source>
</evidence>